<dbReference type="AlphaFoldDB" id="A0A7C9ISL8"/>
<protein>
    <submittedName>
        <fullName evidence="2">EAL domain-containing protein</fullName>
    </submittedName>
</protein>
<comment type="caution">
    <text evidence="2">The sequence shown here is derived from an EMBL/GenBank/DDBJ whole genome shotgun (WGS) entry which is preliminary data.</text>
</comment>
<evidence type="ECO:0000313" key="2">
    <source>
        <dbReference type="EMBL" id="MYL83367.1"/>
    </source>
</evidence>
<reference evidence="2 3" key="1">
    <citation type="submission" date="2020-01" db="EMBL/GenBank/DDBJ databases">
        <title>Genome sequence of Desulfovibrio aerotolerans DSM 16695(T).</title>
        <authorList>
            <person name="Karnachuk O."/>
            <person name="Avakyan M."/>
            <person name="Mardanov A."/>
            <person name="Kadnikov V."/>
            <person name="Ravin N."/>
        </authorList>
    </citation>
    <scope>NUCLEOTIDE SEQUENCE [LARGE SCALE GENOMIC DNA]</scope>
    <source>
        <strain evidence="2 3">DSM 16695</strain>
    </source>
</reference>
<proteinExistence type="predicted"/>
<dbReference type="SUPFAM" id="SSF141868">
    <property type="entry name" value="EAL domain-like"/>
    <property type="match status" value="1"/>
</dbReference>
<organism evidence="2 3">
    <name type="scientific">Solidesulfovibrio aerotolerans</name>
    <dbReference type="NCBI Taxonomy" id="295255"/>
    <lineage>
        <taxon>Bacteria</taxon>
        <taxon>Pseudomonadati</taxon>
        <taxon>Thermodesulfobacteriota</taxon>
        <taxon>Desulfovibrionia</taxon>
        <taxon>Desulfovibrionales</taxon>
        <taxon>Desulfovibrionaceae</taxon>
        <taxon>Solidesulfovibrio</taxon>
    </lineage>
</organism>
<evidence type="ECO:0000259" key="1">
    <source>
        <dbReference type="Pfam" id="PF00563"/>
    </source>
</evidence>
<dbReference type="EMBL" id="WVUD01000013">
    <property type="protein sequence ID" value="MYL83367.1"/>
    <property type="molecule type" value="Genomic_DNA"/>
</dbReference>
<sequence length="242" mass="26017">MAHTFSSVLAGQRALFPTADVSRAGQPSVYFRALVDLGNGDVAGIEASRAGTASPVDGPSFRLSDRTALQNASAQDPLGAWGNAIRQPAAYLVRGDLDSSPASLAATVQAPFDRIIIMYDMAALLVAPGRAIDVLLAAKRLGARVLLDNFDLADPPARFMELLPADILRVDPRRMPWHWEEPRGQETMASLVRFADNLLMDVASEDVQSIGRKQELKDLGVRYGQGGWRLDTAGVLPDPGIL</sequence>
<keyword evidence="3" id="KW-1185">Reference proteome</keyword>
<dbReference type="OrthoDB" id="5450154at2"/>
<evidence type="ECO:0000313" key="3">
    <source>
        <dbReference type="Proteomes" id="UP000482487"/>
    </source>
</evidence>
<dbReference type="InterPro" id="IPR001633">
    <property type="entry name" value="EAL_dom"/>
</dbReference>
<dbReference type="RefSeq" id="WP_160960573.1">
    <property type="nucleotide sequence ID" value="NZ_WVUD01000013.1"/>
</dbReference>
<dbReference type="Gene3D" id="3.20.20.450">
    <property type="entry name" value="EAL domain"/>
    <property type="match status" value="1"/>
</dbReference>
<gene>
    <name evidence="2" type="ORF">GTA51_09535</name>
</gene>
<dbReference type="Pfam" id="PF00563">
    <property type="entry name" value="EAL"/>
    <property type="match status" value="1"/>
</dbReference>
<dbReference type="Proteomes" id="UP000482487">
    <property type="component" value="Unassembled WGS sequence"/>
</dbReference>
<dbReference type="InterPro" id="IPR035919">
    <property type="entry name" value="EAL_sf"/>
</dbReference>
<name>A0A7C9ISL8_9BACT</name>
<feature type="domain" description="EAL" evidence="1">
    <location>
        <begin position="131"/>
        <end position="226"/>
    </location>
</feature>
<accession>A0A7C9ISL8</accession>